<evidence type="ECO:0000313" key="2">
    <source>
        <dbReference type="Proteomes" id="UP000672032"/>
    </source>
</evidence>
<reference evidence="1" key="1">
    <citation type="submission" date="2020-10" db="EMBL/GenBank/DDBJ databases">
        <title>Genome Sequence of Monilinia vaccinii-corymbosi Sheds Light on Mummy Berry Disease Infection of Blueberry and Mating Type.</title>
        <authorList>
            <person name="Yow A.G."/>
            <person name="Zhang Y."/>
            <person name="Bansal K."/>
            <person name="Eacker S.M."/>
            <person name="Sullivan S."/>
            <person name="Liachko I."/>
            <person name="Cubeta M.A."/>
            <person name="Rollins J.A."/>
            <person name="Ashrafi H."/>
        </authorList>
    </citation>
    <scope>NUCLEOTIDE SEQUENCE</scope>
    <source>
        <strain evidence="1">RL-1</strain>
    </source>
</reference>
<gene>
    <name evidence="1" type="ORF">DSL72_001373</name>
</gene>
<organism evidence="1 2">
    <name type="scientific">Monilinia vaccinii-corymbosi</name>
    <dbReference type="NCBI Taxonomy" id="61207"/>
    <lineage>
        <taxon>Eukaryota</taxon>
        <taxon>Fungi</taxon>
        <taxon>Dikarya</taxon>
        <taxon>Ascomycota</taxon>
        <taxon>Pezizomycotina</taxon>
        <taxon>Leotiomycetes</taxon>
        <taxon>Helotiales</taxon>
        <taxon>Sclerotiniaceae</taxon>
        <taxon>Monilinia</taxon>
    </lineage>
</organism>
<dbReference type="AlphaFoldDB" id="A0A8A3P5V6"/>
<dbReference type="Proteomes" id="UP000672032">
    <property type="component" value="Chromosome 2"/>
</dbReference>
<proteinExistence type="predicted"/>
<accession>A0A8A3P5V6</accession>
<dbReference type="EMBL" id="CP063406">
    <property type="protein sequence ID" value="QSZ31804.1"/>
    <property type="molecule type" value="Genomic_DNA"/>
</dbReference>
<protein>
    <submittedName>
        <fullName evidence="1">Uncharacterized protein</fullName>
    </submittedName>
</protein>
<name>A0A8A3P5V6_9HELO</name>
<keyword evidence="2" id="KW-1185">Reference proteome</keyword>
<evidence type="ECO:0000313" key="1">
    <source>
        <dbReference type="EMBL" id="QSZ31804.1"/>
    </source>
</evidence>
<dbReference type="OrthoDB" id="3467823at2759"/>
<sequence length="142" mass="15797">MSNGTNENWVLVKLTRWENGHNTSSAPLPVAIDAGSRKSELRAVYKKVWDYFTELEKDIARPRDRKNLPAGAGPRASDGIEGLSVNWQGVISDEWSAKEETVITEKNLDGILQRLLKTPNAVIHCIVKETKLGDVEWSPASN</sequence>